<keyword evidence="9" id="KW-1185">Reference proteome</keyword>
<dbReference type="RefSeq" id="WP_086330711.1">
    <property type="nucleotide sequence ID" value="NZ_NGLE02000001.1"/>
</dbReference>
<dbReference type="PANTHER" id="PTHR10353">
    <property type="entry name" value="GLYCOSYL HYDROLASE"/>
    <property type="match status" value="1"/>
</dbReference>
<name>A0A242CFA3_9ENTE</name>
<accession>A0A242CFA3</accession>
<dbReference type="Proteomes" id="UP000195139">
    <property type="component" value="Unassembled WGS sequence"/>
</dbReference>
<dbReference type="AlphaFoldDB" id="A0A242CFA3"/>
<dbReference type="STRING" id="1834181.A5880_001798"/>
<evidence type="ECO:0000256" key="3">
    <source>
        <dbReference type="ARBA" id="ARBA00023295"/>
    </source>
</evidence>
<dbReference type="EMBL" id="NGLE02000001">
    <property type="protein sequence ID" value="MEI5994325.1"/>
    <property type="molecule type" value="Genomic_DNA"/>
</dbReference>
<dbReference type="GO" id="GO:0005829">
    <property type="term" value="C:cytosol"/>
    <property type="evidence" value="ECO:0007669"/>
    <property type="project" value="TreeGrafter"/>
</dbReference>
<evidence type="ECO:0000313" key="9">
    <source>
        <dbReference type="Proteomes" id="UP000195139"/>
    </source>
</evidence>
<dbReference type="NCBIfam" id="NF007154">
    <property type="entry name" value="PRK09589.1"/>
    <property type="match status" value="1"/>
</dbReference>
<dbReference type="FunFam" id="3.20.20.80:FF:000004">
    <property type="entry name" value="Beta-glucosidase 6-phospho-beta-glucosidase"/>
    <property type="match status" value="1"/>
</dbReference>
<dbReference type="EMBL" id="NGLE01000002">
    <property type="protein sequence ID" value="OTO08798.1"/>
    <property type="molecule type" value="Genomic_DNA"/>
</dbReference>
<dbReference type="OrthoDB" id="1637462at2"/>
<keyword evidence="2 6" id="KW-0378">Hydrolase</keyword>
<reference evidence="7 9" key="2">
    <citation type="submission" date="2018-07" db="EMBL/GenBank/DDBJ databases">
        <title>The Genome Sequence of Enterococcus sp. DIV0659b.</title>
        <authorList>
            <consortium name="The Broad Institute Genomics Platform"/>
            <consortium name="The Broad Institute Genomic Center for Infectious Diseases"/>
            <person name="Earl A."/>
            <person name="Manson A."/>
            <person name="Schwartman J."/>
            <person name="Gilmore M."/>
            <person name="Abouelleil A."/>
            <person name="Cao P."/>
            <person name="Chapman S."/>
            <person name="Cusick C."/>
            <person name="Shea T."/>
            <person name="Young S."/>
            <person name="Neafsey D."/>
            <person name="Nusbaum C."/>
            <person name="Birren B."/>
        </authorList>
    </citation>
    <scope>NUCLEOTIDE SEQUENCE [LARGE SCALE GENOMIC DNA]</scope>
    <source>
        <strain evidence="7 9">4G2_DIV0659</strain>
    </source>
</reference>
<organism evidence="8">
    <name type="scientific">Candidatus Enterococcus mansonii</name>
    <dbReference type="NCBI Taxonomy" id="1834181"/>
    <lineage>
        <taxon>Bacteria</taxon>
        <taxon>Bacillati</taxon>
        <taxon>Bacillota</taxon>
        <taxon>Bacilli</taxon>
        <taxon>Lactobacillales</taxon>
        <taxon>Enterococcaceae</taxon>
        <taxon>Enterococcus</taxon>
    </lineage>
</organism>
<dbReference type="PANTHER" id="PTHR10353:SF85">
    <property type="entry name" value="ARYL-PHOSPHO-BETA-D-GLUCOSIDASE BGLA"/>
    <property type="match status" value="1"/>
</dbReference>
<evidence type="ECO:0000256" key="2">
    <source>
        <dbReference type="ARBA" id="ARBA00022801"/>
    </source>
</evidence>
<evidence type="ECO:0008006" key="10">
    <source>
        <dbReference type="Google" id="ProtNLM"/>
    </source>
</evidence>
<dbReference type="GO" id="GO:0008422">
    <property type="term" value="F:beta-glucosidase activity"/>
    <property type="evidence" value="ECO:0007669"/>
    <property type="project" value="TreeGrafter"/>
</dbReference>
<sequence>MRNDFLWGGAVAAHQVEGGFNQGGKGVSIADVMTSGSKDHAREITDGIIEGKFYPNHEAIDFYGQYQEDIQLFAEMGFKCLRTSIAWTRIFPNGDEQEPNEAGLAFYDDLFDELLKHGIEPVITLSHFEMPYHLVKHYGGWRSRELIGFFTKFAVTVMERYKDKVKYWMTFNEINNQRILENPIYSFTNSGILYHEDEDKLKTMYQAAHYQFVAGAITVAEGKKINPNFQIGCMLAATPNYPLTSDPNDIIAAQQEDEKQLFFTDVQVRGNYPRWAIKEWERNGYELDITDEDLQTLKAGTVDYIGISYYLSNTISTRPEAVRLEDDLLGDSSLVENPYVSMTEWGWSIDPAGLRHYLNLLSNRYERPIFIVENGFGYADVLIEDKVHDTERIDFLSQHIKEMKKAIELDGVDVLGYTVWGCIDPISFTTGEMRKRYGCIYVDRDNQGNGSLKRIKKDSFDWYKKVIETNGEDLNF</sequence>
<proteinExistence type="inferred from homology"/>
<dbReference type="Pfam" id="PF00232">
    <property type="entry name" value="Glyco_hydro_1"/>
    <property type="match status" value="1"/>
</dbReference>
<reference evidence="8" key="1">
    <citation type="submission" date="2017-05" db="EMBL/GenBank/DDBJ databases">
        <title>The Genome Sequence of Enterococcus sp. 4G2_DIV0659.</title>
        <authorList>
            <consortium name="The Broad Institute Genomics Platform"/>
            <consortium name="The Broad Institute Genomic Center for Infectious Diseases"/>
            <person name="Earl A."/>
            <person name="Manson A."/>
            <person name="Schwartman J."/>
            <person name="Gilmore M."/>
            <person name="Abouelleil A."/>
            <person name="Cao P."/>
            <person name="Chapman S."/>
            <person name="Cusick C."/>
            <person name="Shea T."/>
            <person name="Young S."/>
            <person name="Neafsey D."/>
            <person name="Nusbaum C."/>
            <person name="Birren B."/>
        </authorList>
    </citation>
    <scope>NUCLEOTIDE SEQUENCE [LARGE SCALE GENOMIC DNA]</scope>
    <source>
        <strain evidence="8">4G2_DIV0659</strain>
    </source>
</reference>
<dbReference type="SUPFAM" id="SSF51445">
    <property type="entry name" value="(Trans)glycosidases"/>
    <property type="match status" value="1"/>
</dbReference>
<protein>
    <recommendedName>
        <fullName evidence="10">6-phospho-beta-glucosidase</fullName>
    </recommendedName>
</protein>
<evidence type="ECO:0000256" key="5">
    <source>
        <dbReference type="RuleBase" id="RU003690"/>
    </source>
</evidence>
<dbReference type="Gene3D" id="3.20.20.80">
    <property type="entry name" value="Glycosidases"/>
    <property type="match status" value="1"/>
</dbReference>
<evidence type="ECO:0000256" key="1">
    <source>
        <dbReference type="ARBA" id="ARBA00010838"/>
    </source>
</evidence>
<dbReference type="GO" id="GO:0016052">
    <property type="term" value="P:carbohydrate catabolic process"/>
    <property type="evidence" value="ECO:0007669"/>
    <property type="project" value="TreeGrafter"/>
</dbReference>
<evidence type="ECO:0000256" key="6">
    <source>
        <dbReference type="RuleBase" id="RU004468"/>
    </source>
</evidence>
<comment type="caution">
    <text evidence="8">The sequence shown here is derived from an EMBL/GenBank/DDBJ whole genome shotgun (WGS) entry which is preliminary data.</text>
</comment>
<dbReference type="InterPro" id="IPR033132">
    <property type="entry name" value="GH_1_N_CS"/>
</dbReference>
<gene>
    <name evidence="8" type="ORF">A5880_001798</name>
    <name evidence="7" type="ORF">A5880_001883</name>
</gene>
<dbReference type="PROSITE" id="PS00653">
    <property type="entry name" value="GLYCOSYL_HYDROL_F1_2"/>
    <property type="match status" value="1"/>
</dbReference>
<evidence type="ECO:0000313" key="7">
    <source>
        <dbReference type="EMBL" id="MEI5994325.1"/>
    </source>
</evidence>
<dbReference type="InterPro" id="IPR018120">
    <property type="entry name" value="Glyco_hydro_1_AS"/>
</dbReference>
<dbReference type="PROSITE" id="PS00572">
    <property type="entry name" value="GLYCOSYL_HYDROL_F1_1"/>
    <property type="match status" value="1"/>
</dbReference>
<feature type="active site" description="Nucleophile" evidence="4">
    <location>
        <position position="373"/>
    </location>
</feature>
<dbReference type="InterPro" id="IPR017853">
    <property type="entry name" value="GH"/>
</dbReference>
<keyword evidence="3 6" id="KW-0326">Glycosidase</keyword>
<evidence type="ECO:0000313" key="8">
    <source>
        <dbReference type="EMBL" id="OTO08798.1"/>
    </source>
</evidence>
<comment type="similarity">
    <text evidence="1 5">Belongs to the glycosyl hydrolase 1 family.</text>
</comment>
<dbReference type="InterPro" id="IPR001360">
    <property type="entry name" value="Glyco_hydro_1"/>
</dbReference>
<evidence type="ECO:0000256" key="4">
    <source>
        <dbReference type="PROSITE-ProRule" id="PRU10055"/>
    </source>
</evidence>
<dbReference type="PRINTS" id="PR00131">
    <property type="entry name" value="GLHYDRLASE1"/>
</dbReference>